<organism evidence="1 2">
    <name type="scientific">Methanosarcina spelaei</name>
    <dbReference type="NCBI Taxonomy" id="1036679"/>
    <lineage>
        <taxon>Archaea</taxon>
        <taxon>Methanobacteriati</taxon>
        <taxon>Methanobacteriota</taxon>
        <taxon>Stenosarchaea group</taxon>
        <taxon>Methanomicrobia</taxon>
        <taxon>Methanosarcinales</taxon>
        <taxon>Methanosarcinaceae</taxon>
        <taxon>Methanosarcina</taxon>
    </lineage>
</organism>
<keyword evidence="2" id="KW-1185">Reference proteome</keyword>
<protein>
    <submittedName>
        <fullName evidence="1">Uncharacterized protein</fullName>
    </submittedName>
</protein>
<dbReference type="AlphaFoldDB" id="A0A2A2HUG1"/>
<evidence type="ECO:0000313" key="2">
    <source>
        <dbReference type="Proteomes" id="UP000218164"/>
    </source>
</evidence>
<dbReference type="Proteomes" id="UP000218164">
    <property type="component" value="Unassembled WGS sequence"/>
</dbReference>
<sequence length="64" mass="7421">MQQITLPDCVYGDLNKFISTSYSKNLPHPLLIAQAFCLRFQEHGKKYGLSTITDNVEYIIKNYH</sequence>
<dbReference type="EMBL" id="LMVP01000122">
    <property type="protein sequence ID" value="PAV13141.1"/>
    <property type="molecule type" value="Genomic_DNA"/>
</dbReference>
<evidence type="ECO:0000313" key="1">
    <source>
        <dbReference type="EMBL" id="PAV13141.1"/>
    </source>
</evidence>
<gene>
    <name evidence="1" type="ORF">ASJ81_18680</name>
</gene>
<reference evidence="1 2" key="1">
    <citation type="journal article" date="2017" name="BMC Genomics">
        <title>Genomic analysis of methanogenic archaea reveals a shift towards energy conservation.</title>
        <authorList>
            <person name="Gilmore S.P."/>
            <person name="Henske J.K."/>
            <person name="Sexton J.A."/>
            <person name="Solomon K.V."/>
            <person name="Seppala S."/>
            <person name="Yoo J.I."/>
            <person name="Huyett L.M."/>
            <person name="Pressman A."/>
            <person name="Cogan J.Z."/>
            <person name="Kivenson V."/>
            <person name="Peng X."/>
            <person name="Tan Y."/>
            <person name="Valentine D.L."/>
            <person name="O'Malley M.A."/>
        </authorList>
    </citation>
    <scope>NUCLEOTIDE SEQUENCE [LARGE SCALE GENOMIC DNA]</scope>
    <source>
        <strain evidence="1 2">MC-15</strain>
    </source>
</reference>
<name>A0A2A2HUG1_9EURY</name>
<comment type="caution">
    <text evidence="1">The sequence shown here is derived from an EMBL/GenBank/DDBJ whole genome shotgun (WGS) entry which is preliminary data.</text>
</comment>
<dbReference type="RefSeq" id="WP_095644028.1">
    <property type="nucleotide sequence ID" value="NZ_LMVP01000122.1"/>
</dbReference>
<proteinExistence type="predicted"/>
<dbReference type="OrthoDB" id="133831at2157"/>
<accession>A0A2A2HUG1</accession>